<name>D5BIZ4_ZUNPS</name>
<gene>
    <name evidence="1" type="ordered locus">ZPR_3311</name>
</gene>
<dbReference type="EMBL" id="CP001650">
    <property type="protein sequence ID" value="ADF53627.1"/>
    <property type="molecule type" value="Genomic_DNA"/>
</dbReference>
<dbReference type="KEGG" id="zpr:ZPR_3311"/>
<dbReference type="Proteomes" id="UP000001654">
    <property type="component" value="Chromosome"/>
</dbReference>
<evidence type="ECO:0000313" key="1">
    <source>
        <dbReference type="EMBL" id="ADF53627.1"/>
    </source>
</evidence>
<dbReference type="RefSeq" id="WP_013072724.1">
    <property type="nucleotide sequence ID" value="NC_014041.1"/>
</dbReference>
<evidence type="ECO:0000313" key="2">
    <source>
        <dbReference type="Proteomes" id="UP000001654"/>
    </source>
</evidence>
<dbReference type="AlphaFoldDB" id="D5BIZ4"/>
<proteinExistence type="predicted"/>
<protein>
    <submittedName>
        <fullName evidence="1">Uncharacterized protein</fullName>
    </submittedName>
</protein>
<accession>D5BIZ4</accession>
<reference evidence="1 2" key="1">
    <citation type="journal article" date="2010" name="BMC Genomics">
        <title>The complete genome of Zunongwangia profunda SM-A87 reveals its adaptation to the deep-sea environment and ecological role in sedimentary organic nitrogen degradation.</title>
        <authorList>
            <person name="Qin Q.L."/>
            <person name="Zhang X.Y."/>
            <person name="Wang X.M."/>
            <person name="Liu G.M."/>
            <person name="Chen X.L."/>
            <person name="Xie B.B."/>
            <person name="Dang H.Y."/>
            <person name="Zhou B.C."/>
            <person name="Yu J."/>
            <person name="Zhang Y.Z."/>
        </authorList>
    </citation>
    <scope>NUCLEOTIDE SEQUENCE [LARGE SCALE GENOMIC DNA]</scope>
    <source>
        <strain evidence="2">DSM 18752 / CCTCC AB 206139 / SM-A87</strain>
    </source>
</reference>
<keyword evidence="2" id="KW-1185">Reference proteome</keyword>
<sequence length="41" mass="4489">MVESTYRCRLIGEGIKPTKDALVKSQGIERLGNGQSRIGQV</sequence>
<dbReference type="HOGENOM" id="CLU_3279172_0_0_10"/>
<organism evidence="1 2">
    <name type="scientific">Zunongwangia profunda (strain DSM 18752 / CCTCC AB 206139 / SM-A87)</name>
    <name type="common">Wangia profunda</name>
    <dbReference type="NCBI Taxonomy" id="655815"/>
    <lineage>
        <taxon>Bacteria</taxon>
        <taxon>Pseudomonadati</taxon>
        <taxon>Bacteroidota</taxon>
        <taxon>Flavobacteriia</taxon>
        <taxon>Flavobacteriales</taxon>
        <taxon>Flavobacteriaceae</taxon>
        <taxon>Zunongwangia</taxon>
    </lineage>
</organism>